<dbReference type="AlphaFoldDB" id="A0ABD5SNR2"/>
<reference evidence="2 3" key="1">
    <citation type="journal article" date="2019" name="Int. J. Syst. Evol. Microbiol.">
        <title>The Global Catalogue of Microorganisms (GCM) 10K type strain sequencing project: providing services to taxonomists for standard genome sequencing and annotation.</title>
        <authorList>
            <consortium name="The Broad Institute Genomics Platform"/>
            <consortium name="The Broad Institute Genome Sequencing Center for Infectious Disease"/>
            <person name="Wu L."/>
            <person name="Ma J."/>
        </authorList>
    </citation>
    <scope>NUCLEOTIDE SEQUENCE [LARGE SCALE GENOMIC DNA]</scope>
    <source>
        <strain evidence="2 3">LMG 29247</strain>
    </source>
</reference>
<dbReference type="Proteomes" id="UP001596383">
    <property type="component" value="Unassembled WGS sequence"/>
</dbReference>
<dbReference type="RefSeq" id="WP_273739777.1">
    <property type="nucleotide sequence ID" value="NZ_JAQIVI010000297.1"/>
</dbReference>
<dbReference type="Pfam" id="PF01385">
    <property type="entry name" value="OrfB_IS605"/>
    <property type="match status" value="1"/>
</dbReference>
<keyword evidence="3" id="KW-1185">Reference proteome</keyword>
<gene>
    <name evidence="2" type="ORF">ACFQE6_18135</name>
</gene>
<evidence type="ECO:0000259" key="1">
    <source>
        <dbReference type="Pfam" id="PF01385"/>
    </source>
</evidence>
<protein>
    <submittedName>
        <fullName evidence="2">Transposase</fullName>
    </submittedName>
</protein>
<evidence type="ECO:0000313" key="2">
    <source>
        <dbReference type="EMBL" id="MFC6766831.1"/>
    </source>
</evidence>
<name>A0ABD5SNR2_9EURY</name>
<sequence>MQDVNIKPVQIPPKADTQYFKYRVLYEQDVEEVAAIDGSWLSIDLGVVNLAMCVDHRGHSFIVGGRHLISQNRWFNKRIAHYQSIKDKQGIESTTRRIERLY</sequence>
<evidence type="ECO:0000313" key="3">
    <source>
        <dbReference type="Proteomes" id="UP001596383"/>
    </source>
</evidence>
<accession>A0ABD5SNR2</accession>
<dbReference type="EMBL" id="JBHSWV010000297">
    <property type="protein sequence ID" value="MFC6766831.1"/>
    <property type="molecule type" value="Genomic_DNA"/>
</dbReference>
<feature type="domain" description="Probable transposase IS891/IS1136/IS1341" evidence="1">
    <location>
        <begin position="24"/>
        <end position="102"/>
    </location>
</feature>
<organism evidence="2 3">
    <name type="scientific">Natrinema soli</name>
    <dbReference type="NCBI Taxonomy" id="1930624"/>
    <lineage>
        <taxon>Archaea</taxon>
        <taxon>Methanobacteriati</taxon>
        <taxon>Methanobacteriota</taxon>
        <taxon>Stenosarchaea group</taxon>
        <taxon>Halobacteria</taxon>
        <taxon>Halobacteriales</taxon>
        <taxon>Natrialbaceae</taxon>
        <taxon>Natrinema</taxon>
    </lineage>
</organism>
<proteinExistence type="predicted"/>
<dbReference type="InterPro" id="IPR001959">
    <property type="entry name" value="Transposase"/>
</dbReference>
<comment type="caution">
    <text evidence="2">The sequence shown here is derived from an EMBL/GenBank/DDBJ whole genome shotgun (WGS) entry which is preliminary data.</text>
</comment>